<comment type="caution">
    <text evidence="2">The sequence shown here is derived from an EMBL/GenBank/DDBJ whole genome shotgun (WGS) entry which is preliminary data.</text>
</comment>
<evidence type="ECO:0000313" key="2">
    <source>
        <dbReference type="EMBL" id="MFB9823907.1"/>
    </source>
</evidence>
<accession>A0ABD5MPN7</accession>
<sequence>MRKNELVHLHTLLRTAAGYLSARDDIPDDALDAYESHGVTPMSMRADRGDHEAAVTALATGLATTAAGDGGGDDDTTEGGEGDDGGSGNPSSDEASPRAVEGSPSGPSPE</sequence>
<reference evidence="2" key="1">
    <citation type="submission" date="2024-09" db="EMBL/GenBank/DDBJ databases">
        <authorList>
            <person name="Sun Q."/>
        </authorList>
    </citation>
    <scope>NUCLEOTIDE SEQUENCE [LARGE SCALE GENOMIC DNA]</scope>
    <source>
        <strain evidence="2">JCM 31273</strain>
    </source>
</reference>
<organism evidence="2 3">
    <name type="scientific">Halobaculum roseum</name>
    <dbReference type="NCBI Taxonomy" id="2175149"/>
    <lineage>
        <taxon>Archaea</taxon>
        <taxon>Methanobacteriati</taxon>
        <taxon>Methanobacteriota</taxon>
        <taxon>Stenosarchaea group</taxon>
        <taxon>Halobacteria</taxon>
        <taxon>Halobacteriales</taxon>
        <taxon>Haloferacaceae</taxon>
        <taxon>Halobaculum</taxon>
    </lineage>
</organism>
<dbReference type="SUPFAM" id="SSF140371">
    <property type="entry name" value="Vng1086c-like"/>
    <property type="match status" value="1"/>
</dbReference>
<feature type="compositionally biased region" description="Acidic residues" evidence="1">
    <location>
        <begin position="71"/>
        <end position="84"/>
    </location>
</feature>
<dbReference type="AlphaFoldDB" id="A0ABD5MPN7"/>
<dbReference type="GeneID" id="67210262"/>
<dbReference type="Gene3D" id="1.20.1270.110">
    <property type="entry name" value="Uncharacterised protein family UPF0058"/>
    <property type="match status" value="1"/>
</dbReference>
<gene>
    <name evidence="2" type="ORF">ACFFOL_06960</name>
</gene>
<dbReference type="InterPro" id="IPR036519">
    <property type="entry name" value="UPF0058_sf"/>
</dbReference>
<keyword evidence="3" id="KW-1185">Reference proteome</keyword>
<dbReference type="InterPro" id="IPR002753">
    <property type="entry name" value="UPF0058"/>
</dbReference>
<dbReference type="RefSeq" id="WP_222922895.1">
    <property type="nucleotide sequence ID" value="NZ_CP082286.1"/>
</dbReference>
<evidence type="ECO:0000256" key="1">
    <source>
        <dbReference type="SAM" id="MobiDB-lite"/>
    </source>
</evidence>
<proteinExistence type="predicted"/>
<dbReference type="Pfam" id="PF01893">
    <property type="entry name" value="UPF0058"/>
    <property type="match status" value="1"/>
</dbReference>
<feature type="region of interest" description="Disordered" evidence="1">
    <location>
        <begin position="63"/>
        <end position="110"/>
    </location>
</feature>
<dbReference type="Proteomes" id="UP001589595">
    <property type="component" value="Unassembled WGS sequence"/>
</dbReference>
<dbReference type="EMBL" id="JBHMAJ010000006">
    <property type="protein sequence ID" value="MFB9823907.1"/>
    <property type="molecule type" value="Genomic_DNA"/>
</dbReference>
<name>A0ABD5MPN7_9EURY</name>
<evidence type="ECO:0000313" key="3">
    <source>
        <dbReference type="Proteomes" id="UP001589595"/>
    </source>
</evidence>
<protein>
    <submittedName>
        <fullName evidence="2">UPF0058 family protein</fullName>
    </submittedName>
</protein>